<proteinExistence type="predicted"/>
<protein>
    <submittedName>
        <fullName evidence="1">Uncharacterized protein</fullName>
    </submittedName>
</protein>
<evidence type="ECO:0000313" key="1">
    <source>
        <dbReference type="EMBL" id="KEZ77810.1"/>
    </source>
</evidence>
<organism evidence="1 2">
    <name type="scientific">Salinisphaera hydrothermalis (strain C41B8)</name>
    <dbReference type="NCBI Taxonomy" id="1304275"/>
    <lineage>
        <taxon>Bacteria</taxon>
        <taxon>Pseudomonadati</taxon>
        <taxon>Pseudomonadota</taxon>
        <taxon>Gammaproteobacteria</taxon>
        <taxon>Salinisphaerales</taxon>
        <taxon>Salinisphaeraceae</taxon>
        <taxon>Salinisphaera</taxon>
    </lineage>
</organism>
<accession>A0A084IM76</accession>
<name>A0A084IM76_SALHC</name>
<evidence type="ECO:0000313" key="2">
    <source>
        <dbReference type="Proteomes" id="UP000028302"/>
    </source>
</evidence>
<sequence>MRLDWLQYHETSIALGTEILMNKTNTQSRSRWLTRFSAPLAVLALLATGIGAAQAHDFDHYRHHDRDDMHRTFHRDHDHYRDHDRRDYRHYRYDRDHRYGWRGEHRDHYDHRRYGDDHRYDHRYARDGWHHDDDDRGVFGRW</sequence>
<reference evidence="1 2" key="1">
    <citation type="submission" date="2013-03" db="EMBL/GenBank/DDBJ databases">
        <title>Salinisphaera hydrothermalis C41B8 Genome Sequencing.</title>
        <authorList>
            <person name="Li C."/>
            <person name="Lai Q."/>
            <person name="Shao Z."/>
        </authorList>
    </citation>
    <scope>NUCLEOTIDE SEQUENCE [LARGE SCALE GENOMIC DNA]</scope>
    <source>
        <strain evidence="1 2">C41B8</strain>
    </source>
</reference>
<gene>
    <name evidence="1" type="ORF">C41B8_08340</name>
</gene>
<dbReference type="AlphaFoldDB" id="A0A084IM76"/>
<dbReference type="RefSeq" id="WP_037336544.1">
    <property type="nucleotide sequence ID" value="NZ_APNK01000009.1"/>
</dbReference>
<dbReference type="EMBL" id="APNK01000009">
    <property type="protein sequence ID" value="KEZ77810.1"/>
    <property type="molecule type" value="Genomic_DNA"/>
</dbReference>
<keyword evidence="2" id="KW-1185">Reference proteome</keyword>
<comment type="caution">
    <text evidence="1">The sequence shown here is derived from an EMBL/GenBank/DDBJ whole genome shotgun (WGS) entry which is preliminary data.</text>
</comment>
<dbReference type="Proteomes" id="UP000028302">
    <property type="component" value="Unassembled WGS sequence"/>
</dbReference>